<dbReference type="PANTHER" id="PTHR43531">
    <property type="entry name" value="PROTEIN ICFG"/>
    <property type="match status" value="1"/>
</dbReference>
<feature type="compositionally biased region" description="Polar residues" evidence="4">
    <location>
        <begin position="558"/>
        <end position="577"/>
    </location>
</feature>
<comment type="similarity">
    <text evidence="2">Belongs to the methyl-accepting chemotaxis (MCP) protein family.</text>
</comment>
<dbReference type="InterPro" id="IPR004089">
    <property type="entry name" value="MCPsignal_dom"/>
</dbReference>
<dbReference type="SUPFAM" id="SSF58104">
    <property type="entry name" value="Methyl-accepting chemotaxis protein (MCP) signaling domain"/>
    <property type="match status" value="1"/>
</dbReference>
<keyword evidence="3" id="KW-0807">Transducer</keyword>
<dbReference type="Proteomes" id="UP000645462">
    <property type="component" value="Unassembled WGS sequence"/>
</dbReference>
<evidence type="ECO:0000313" key="8">
    <source>
        <dbReference type="Proteomes" id="UP000645462"/>
    </source>
</evidence>
<evidence type="ECO:0000259" key="6">
    <source>
        <dbReference type="PROSITE" id="PS50192"/>
    </source>
</evidence>
<dbReference type="PROSITE" id="PS50111">
    <property type="entry name" value="CHEMOTAXIS_TRANSDUC_2"/>
    <property type="match status" value="1"/>
</dbReference>
<dbReference type="PROSITE" id="PS50192">
    <property type="entry name" value="T_SNARE"/>
    <property type="match status" value="1"/>
</dbReference>
<gene>
    <name evidence="7" type="primary">tlpT</name>
    <name evidence="7" type="ORF">GCM10011363_42290</name>
</gene>
<evidence type="ECO:0000313" key="7">
    <source>
        <dbReference type="EMBL" id="GGC21177.1"/>
    </source>
</evidence>
<sequence length="590" mass="63884">MPEGPLSGLDTLSSPIMIADANMVIQYVNSAATQMFRLIESDIKKDLPHFNASDVLGKSIDYFHKNPSYQRGIMDNMKGPHDGKFSVGGKTLAFRATPKWDSAQNITAVYVEWQDLTAILADQKQFDTLLDGISDMARKHEDGLITSRVDLSQLDGAFHDVAKLSNAMVEGHINTKKKILACMTAFAEGDFDHEVEQFSGERGFINDAIESARRSFKDLTAEIEAMSNSIVEGRLDHALRPQDFKGGYRAIIESFERSYTSLNAVITGIRSQVEQVSSAVDEVNMAAGNLSGASQTQASAIEQISSSLEETDTMVRSNAEASEKMLSVVEEASRISETGLATVDEMARSMEAIKTSSEQISRIIKVIDEIAFQTNLLSLNAAVEAARAGEHGRGFAVVAQEVRNLAQRSAKAARETSDLIEQSAANVARGVKGSSESEQSFRKINEEISKIDASSRQITQSSREQAAGISQITDAVTELSSTGMQVASQSEELAAAAIQMQSSTESMRTSIYKYKTRKAAASGDNDRDALLAKLGLSSADLAMLSDVKKQDGRRISLSMPTGSNGAYANGSDRNGTVNGADRDRRGYGRF</sequence>
<dbReference type="InterPro" id="IPR051310">
    <property type="entry name" value="MCP_chemotaxis"/>
</dbReference>
<comment type="caution">
    <text evidence="7">The sequence shown here is derived from an EMBL/GenBank/DDBJ whole genome shotgun (WGS) entry which is preliminary data.</text>
</comment>
<feature type="compositionally biased region" description="Basic and acidic residues" evidence="4">
    <location>
        <begin position="580"/>
        <end position="590"/>
    </location>
</feature>
<dbReference type="PRINTS" id="PR00260">
    <property type="entry name" value="CHEMTRNSDUCR"/>
</dbReference>
<dbReference type="EMBL" id="BMFC01000019">
    <property type="protein sequence ID" value="GGC21177.1"/>
    <property type="molecule type" value="Genomic_DNA"/>
</dbReference>
<feature type="domain" description="Methyl-accepting transducer" evidence="5">
    <location>
        <begin position="272"/>
        <end position="494"/>
    </location>
</feature>
<dbReference type="SMART" id="SM00283">
    <property type="entry name" value="MA"/>
    <property type="match status" value="1"/>
</dbReference>
<dbReference type="CDD" id="cd17528">
    <property type="entry name" value="HAMP_III"/>
    <property type="match status" value="1"/>
</dbReference>
<dbReference type="Gene3D" id="3.30.450.20">
    <property type="entry name" value="PAS domain"/>
    <property type="match status" value="1"/>
</dbReference>
<proteinExistence type="inferred from homology"/>
<dbReference type="Pfam" id="PF13188">
    <property type="entry name" value="PAS_8"/>
    <property type="match status" value="1"/>
</dbReference>
<dbReference type="InterPro" id="IPR000014">
    <property type="entry name" value="PAS"/>
</dbReference>
<evidence type="ECO:0000256" key="1">
    <source>
        <dbReference type="ARBA" id="ARBA00022500"/>
    </source>
</evidence>
<dbReference type="Pfam" id="PF18575">
    <property type="entry name" value="HAMP_N3"/>
    <property type="match status" value="1"/>
</dbReference>
<evidence type="ECO:0000256" key="2">
    <source>
        <dbReference type="ARBA" id="ARBA00029447"/>
    </source>
</evidence>
<reference evidence="8" key="1">
    <citation type="journal article" date="2019" name="Int. J. Syst. Evol. Microbiol.">
        <title>The Global Catalogue of Microorganisms (GCM) 10K type strain sequencing project: providing services to taxonomists for standard genome sequencing and annotation.</title>
        <authorList>
            <consortium name="The Broad Institute Genomics Platform"/>
            <consortium name="The Broad Institute Genome Sequencing Center for Infectious Disease"/>
            <person name="Wu L."/>
            <person name="Ma J."/>
        </authorList>
    </citation>
    <scope>NUCLEOTIDE SEQUENCE [LARGE SCALE GENOMIC DNA]</scope>
    <source>
        <strain evidence="8">CGMCC 1.12478</strain>
    </source>
</reference>
<organism evidence="7 8">
    <name type="scientific">Marivita lacus</name>
    <dbReference type="NCBI Taxonomy" id="1323742"/>
    <lineage>
        <taxon>Bacteria</taxon>
        <taxon>Pseudomonadati</taxon>
        <taxon>Pseudomonadota</taxon>
        <taxon>Alphaproteobacteria</taxon>
        <taxon>Rhodobacterales</taxon>
        <taxon>Roseobacteraceae</taxon>
        <taxon>Marivita</taxon>
    </lineage>
</organism>
<keyword evidence="1" id="KW-0145">Chemotaxis</keyword>
<dbReference type="InterPro" id="IPR000727">
    <property type="entry name" value="T_SNARE_dom"/>
</dbReference>
<name>A0ABQ1L8T0_9RHOB</name>
<dbReference type="InterPro" id="IPR004090">
    <property type="entry name" value="Chemotax_Me-accpt_rcpt"/>
</dbReference>
<keyword evidence="8" id="KW-1185">Reference proteome</keyword>
<evidence type="ECO:0000256" key="4">
    <source>
        <dbReference type="SAM" id="MobiDB-lite"/>
    </source>
</evidence>
<protein>
    <submittedName>
        <fullName evidence="7">Chemotaxis protein</fullName>
    </submittedName>
</protein>
<feature type="domain" description="T-SNARE coiled-coil homology" evidence="6">
    <location>
        <begin position="263"/>
        <end position="325"/>
    </location>
</feature>
<evidence type="ECO:0000256" key="3">
    <source>
        <dbReference type="PROSITE-ProRule" id="PRU00284"/>
    </source>
</evidence>
<evidence type="ECO:0000259" key="5">
    <source>
        <dbReference type="PROSITE" id="PS50111"/>
    </source>
</evidence>
<accession>A0ABQ1L8T0</accession>
<feature type="region of interest" description="Disordered" evidence="4">
    <location>
        <begin position="555"/>
        <end position="590"/>
    </location>
</feature>
<dbReference type="Gene3D" id="1.10.287.950">
    <property type="entry name" value="Methyl-accepting chemotaxis protein"/>
    <property type="match status" value="1"/>
</dbReference>
<dbReference type="CDD" id="cd11386">
    <property type="entry name" value="MCP_signal"/>
    <property type="match status" value="1"/>
</dbReference>
<dbReference type="PANTHER" id="PTHR43531:SF11">
    <property type="entry name" value="METHYL-ACCEPTING CHEMOTAXIS PROTEIN 3"/>
    <property type="match status" value="1"/>
</dbReference>
<dbReference type="InterPro" id="IPR041395">
    <property type="entry name" value="McpB_HAMP_3rd"/>
</dbReference>
<dbReference type="Pfam" id="PF00015">
    <property type="entry name" value="MCPsignal"/>
    <property type="match status" value="1"/>
</dbReference>